<evidence type="ECO:0000256" key="4">
    <source>
        <dbReference type="ARBA" id="ARBA00022827"/>
    </source>
</evidence>
<dbReference type="GO" id="GO:0004499">
    <property type="term" value="F:N,N-dimethylaniline monooxygenase activity"/>
    <property type="evidence" value="ECO:0007669"/>
    <property type="project" value="InterPro"/>
</dbReference>
<evidence type="ECO:0000313" key="10">
    <source>
        <dbReference type="Proteomes" id="UP000228593"/>
    </source>
</evidence>
<keyword evidence="6" id="KW-0560">Oxidoreductase</keyword>
<dbReference type="SUPFAM" id="SSF51905">
    <property type="entry name" value="FAD/NAD(P)-binding domain"/>
    <property type="match status" value="1"/>
</dbReference>
<sequence length="497" mass="55264">MATENVDVLIVGAGVSGIGMACTLERDCPGLRYAVLERRQNVGGTWDLFRYPGVRSDSDMFTYGYQFRPWRNFKVLAEGSTIRDYLADTAREYGVDKKIRFGVKTVRADWSSADQRWTVTAHDEADPTRQRIFVCRQVVMSTGYYNHDNGHTPAFPGIENFKGQIIHPQHWPQDFDSTGKHIVVVGSGATAITLIPAMAPTAAHITMLQRSPTYIMSVPSRDGMTESLSRILPRNWAFAIARRRNTAIAGWVYQACRKWPEKARAFLLKKTAERLDGKCDISHFTPSYMPWDQRVCVVPDENLFAAIRSGKASVATDRISGFGAGEVQLASGAAIKADVLVSATGLELQAVGGIQIHVDGVPYKISEHMLYKGVLLQDLPNFAWIIGYTNASWTLKADLSTSYLARLYKHMDAKGMSVVVARDRENCKVDQSVMGGLSSGYVVRANDRMPRQGSRAPWQSSSHYPSDKITMLQDPVDDGIITFEARATRRDPELQPS</sequence>
<dbReference type="PANTHER" id="PTHR43872">
    <property type="entry name" value="MONOOXYGENASE, PUTATIVE (AFU_ORTHOLOGUE AFUA_8G02570)-RELATED"/>
    <property type="match status" value="1"/>
</dbReference>
<keyword evidence="4" id="KW-0274">FAD</keyword>
<keyword evidence="7 9" id="KW-0503">Monooxygenase</keyword>
<accession>A0A2G8SYM0</accession>
<dbReference type="PANTHER" id="PTHR43872:SF1">
    <property type="entry name" value="MONOOXYGENASE, PUTATIVE (AFU_ORTHOLOGUE AFUA_8G02570)-RELATED"/>
    <property type="match status" value="1"/>
</dbReference>
<dbReference type="FunFam" id="3.50.50.60:FF:000228">
    <property type="entry name" value="FAD-containing monooxygenase EthA"/>
    <property type="match status" value="1"/>
</dbReference>
<dbReference type="InterPro" id="IPR051820">
    <property type="entry name" value="FAD-binding_MO"/>
</dbReference>
<evidence type="ECO:0000313" key="9">
    <source>
        <dbReference type="EMBL" id="PIL38889.1"/>
    </source>
</evidence>
<comment type="cofactor">
    <cofactor evidence="1">
        <name>FAD</name>
        <dbReference type="ChEBI" id="CHEBI:57692"/>
    </cofactor>
</comment>
<dbReference type="GO" id="GO:0050661">
    <property type="term" value="F:NADP binding"/>
    <property type="evidence" value="ECO:0007669"/>
    <property type="project" value="InterPro"/>
</dbReference>
<dbReference type="Pfam" id="PF00743">
    <property type="entry name" value="FMO-like"/>
    <property type="match status" value="1"/>
</dbReference>
<keyword evidence="5" id="KW-0521">NADP</keyword>
<keyword evidence="10" id="KW-1185">Reference proteome</keyword>
<organism evidence="9 10">
    <name type="scientific">Massilia psychrophila</name>
    <dbReference type="NCBI Taxonomy" id="1603353"/>
    <lineage>
        <taxon>Bacteria</taxon>
        <taxon>Pseudomonadati</taxon>
        <taxon>Pseudomonadota</taxon>
        <taxon>Betaproteobacteria</taxon>
        <taxon>Burkholderiales</taxon>
        <taxon>Oxalobacteraceae</taxon>
        <taxon>Telluria group</taxon>
        <taxon>Massilia</taxon>
    </lineage>
</organism>
<dbReference type="GO" id="GO:0050660">
    <property type="term" value="F:flavin adenine dinucleotide binding"/>
    <property type="evidence" value="ECO:0007669"/>
    <property type="project" value="InterPro"/>
</dbReference>
<reference evidence="9 10" key="1">
    <citation type="submission" date="2017-10" db="EMBL/GenBank/DDBJ databases">
        <title>Massilia psychrophilum sp. nov., a novel purple-pigmented bacterium isolated from Tianshan glacier, Xinjiang Municipality, China.</title>
        <authorList>
            <person name="Wang H."/>
        </authorList>
    </citation>
    <scope>NUCLEOTIDE SEQUENCE [LARGE SCALE GENOMIC DNA]</scope>
    <source>
        <strain evidence="9 10">JCM 30813</strain>
    </source>
</reference>
<gene>
    <name evidence="9" type="ORF">CR103_15800</name>
</gene>
<protein>
    <submittedName>
        <fullName evidence="9">FAD-containing monooxygenase EthA</fullName>
    </submittedName>
</protein>
<evidence type="ECO:0000256" key="2">
    <source>
        <dbReference type="ARBA" id="ARBA00010139"/>
    </source>
</evidence>
<comment type="similarity">
    <text evidence="2">Belongs to the FAD-binding monooxygenase family.</text>
</comment>
<feature type="region of interest" description="Disordered" evidence="8">
    <location>
        <begin position="450"/>
        <end position="469"/>
    </location>
</feature>
<dbReference type="Gene3D" id="3.50.50.60">
    <property type="entry name" value="FAD/NAD(P)-binding domain"/>
    <property type="match status" value="3"/>
</dbReference>
<evidence type="ECO:0000256" key="8">
    <source>
        <dbReference type="SAM" id="MobiDB-lite"/>
    </source>
</evidence>
<dbReference type="InterPro" id="IPR036188">
    <property type="entry name" value="FAD/NAD-bd_sf"/>
</dbReference>
<dbReference type="AlphaFoldDB" id="A0A2G8SYM0"/>
<comment type="caution">
    <text evidence="9">The sequence shown here is derived from an EMBL/GenBank/DDBJ whole genome shotgun (WGS) entry which is preliminary data.</text>
</comment>
<dbReference type="RefSeq" id="WP_099916918.1">
    <property type="nucleotide sequence ID" value="NZ_BMHS01000039.1"/>
</dbReference>
<dbReference type="OrthoDB" id="9766402at2"/>
<dbReference type="InterPro" id="IPR020946">
    <property type="entry name" value="Flavin_mOase-like"/>
</dbReference>
<dbReference type="Proteomes" id="UP000228593">
    <property type="component" value="Unassembled WGS sequence"/>
</dbReference>
<evidence type="ECO:0000256" key="6">
    <source>
        <dbReference type="ARBA" id="ARBA00023002"/>
    </source>
</evidence>
<keyword evidence="3" id="KW-0285">Flavoprotein</keyword>
<evidence type="ECO:0000256" key="7">
    <source>
        <dbReference type="ARBA" id="ARBA00023033"/>
    </source>
</evidence>
<proteinExistence type="inferred from homology"/>
<evidence type="ECO:0000256" key="5">
    <source>
        <dbReference type="ARBA" id="ARBA00022857"/>
    </source>
</evidence>
<name>A0A2G8SYM0_9BURK</name>
<dbReference type="EMBL" id="PDOB01000027">
    <property type="protein sequence ID" value="PIL38889.1"/>
    <property type="molecule type" value="Genomic_DNA"/>
</dbReference>
<evidence type="ECO:0000256" key="1">
    <source>
        <dbReference type="ARBA" id="ARBA00001974"/>
    </source>
</evidence>
<evidence type="ECO:0000256" key="3">
    <source>
        <dbReference type="ARBA" id="ARBA00022630"/>
    </source>
</evidence>